<dbReference type="AlphaFoldDB" id="C4XQ35"/>
<feature type="transmembrane region" description="Helical" evidence="7">
    <location>
        <begin position="385"/>
        <end position="406"/>
    </location>
</feature>
<keyword evidence="5 7" id="KW-0472">Membrane</keyword>
<feature type="transmembrane region" description="Helical" evidence="7">
    <location>
        <begin position="245"/>
        <end position="271"/>
    </location>
</feature>
<dbReference type="eggNOG" id="COG0471">
    <property type="taxonomic scope" value="Bacteria"/>
</dbReference>
<proteinExistence type="predicted"/>
<dbReference type="EMBL" id="AP010904">
    <property type="protein sequence ID" value="BAH77734.1"/>
    <property type="molecule type" value="Genomic_DNA"/>
</dbReference>
<feature type="domain" description="Citrate transporter-like" evidence="8">
    <location>
        <begin position="79"/>
        <end position="434"/>
    </location>
</feature>
<dbReference type="PANTHER" id="PTHR10283">
    <property type="entry name" value="SOLUTE CARRIER FAMILY 13 MEMBER"/>
    <property type="match status" value="1"/>
</dbReference>
<keyword evidence="4 7" id="KW-1133">Transmembrane helix</keyword>
<dbReference type="STRING" id="573370.DMR_42430"/>
<dbReference type="KEGG" id="dma:DMR_42430"/>
<keyword evidence="2" id="KW-0813">Transport</keyword>
<evidence type="ECO:0000256" key="1">
    <source>
        <dbReference type="ARBA" id="ARBA00004141"/>
    </source>
</evidence>
<organism evidence="9 10">
    <name type="scientific">Solidesulfovibrio magneticus (strain ATCC 700980 / DSM 13731 / RS-1)</name>
    <name type="common">Desulfovibrio magneticus</name>
    <dbReference type="NCBI Taxonomy" id="573370"/>
    <lineage>
        <taxon>Bacteria</taxon>
        <taxon>Pseudomonadati</taxon>
        <taxon>Thermodesulfobacteriota</taxon>
        <taxon>Desulfovibrionia</taxon>
        <taxon>Desulfovibrionales</taxon>
        <taxon>Desulfovibrionaceae</taxon>
        <taxon>Solidesulfovibrio</taxon>
    </lineage>
</organism>
<feature type="transmembrane region" description="Helical" evidence="7">
    <location>
        <begin position="317"/>
        <end position="336"/>
    </location>
</feature>
<evidence type="ECO:0000259" key="8">
    <source>
        <dbReference type="Pfam" id="PF03600"/>
    </source>
</evidence>
<accession>C4XQ35</accession>
<keyword evidence="10" id="KW-1185">Reference proteome</keyword>
<dbReference type="GO" id="GO:0005886">
    <property type="term" value="C:plasma membrane"/>
    <property type="evidence" value="ECO:0007669"/>
    <property type="project" value="TreeGrafter"/>
</dbReference>
<gene>
    <name evidence="9" type="ordered locus">DMR_42430</name>
</gene>
<feature type="transmembrane region" description="Helical" evidence="7">
    <location>
        <begin position="348"/>
        <end position="373"/>
    </location>
</feature>
<sequence length="495" mass="51497">MQPKARPGFFPPLGRPGGLPHGGPNAREPSMSPPSAVAAMSSRQTLALAAMAAVAGLLVWPFSPVDSLVRAGCLTLLAIALWTTGWLPPWLTALAFFTLGMIGKVAPAGVVFAGFASSAVWLVFSGAVLGEAMRHTGLAQRLADRLAPALCPSYARAVAGTTLFSAAMLFVMPSAMGRAMLLLPILASLADRLGFAPGLRARHGLILGGLFGTYLPATTVLPANIPNNVLVGSMESVLGVVPSYGAYFLLHFPILGALRTVLLIGLLVLLYRDGSSRPARVAPAPREPASLPQRRLGWLLAVSVALWSSDAWHHIPAAWVGMAAALACLYPGSGLLPADAFGKLRFEAIFYVAGIVSLGAVADASGLGAALARQALDVLPLSPDAPGLAFALLAGLATVVGLGVTLPGVPPVVTPLVPDLARAVGWTPMAVAMTEVVGFSSVILPYQAPPLVVAIQSGYLPGRDVVRFCLLTSALTIFALWPLDYWWWRWLGVVG</sequence>
<feature type="transmembrane region" description="Helical" evidence="7">
    <location>
        <begin position="94"/>
        <end position="124"/>
    </location>
</feature>
<dbReference type="HOGENOM" id="CLU_005170_7_1_7"/>
<dbReference type="InterPro" id="IPR004680">
    <property type="entry name" value="Cit_transptr-like_dom"/>
</dbReference>
<feature type="transmembrane region" description="Helical" evidence="7">
    <location>
        <begin position="465"/>
        <end position="488"/>
    </location>
</feature>
<comment type="subcellular location">
    <subcellularLocation>
        <location evidence="1">Membrane</location>
        <topology evidence="1">Multi-pass membrane protein</topology>
    </subcellularLocation>
</comment>
<evidence type="ECO:0000313" key="10">
    <source>
        <dbReference type="Proteomes" id="UP000009071"/>
    </source>
</evidence>
<feature type="transmembrane region" description="Helical" evidence="7">
    <location>
        <begin position="163"/>
        <end position="183"/>
    </location>
</feature>
<evidence type="ECO:0000313" key="9">
    <source>
        <dbReference type="EMBL" id="BAH77734.1"/>
    </source>
</evidence>
<evidence type="ECO:0000256" key="3">
    <source>
        <dbReference type="ARBA" id="ARBA00022692"/>
    </source>
</evidence>
<feature type="transmembrane region" description="Helical" evidence="7">
    <location>
        <begin position="426"/>
        <end position="444"/>
    </location>
</feature>
<evidence type="ECO:0000256" key="7">
    <source>
        <dbReference type="SAM" id="Phobius"/>
    </source>
</evidence>
<evidence type="ECO:0000256" key="4">
    <source>
        <dbReference type="ARBA" id="ARBA00022989"/>
    </source>
</evidence>
<dbReference type="Pfam" id="PF03600">
    <property type="entry name" value="CitMHS"/>
    <property type="match status" value="1"/>
</dbReference>
<keyword evidence="3 7" id="KW-0812">Transmembrane</keyword>
<feature type="region of interest" description="Disordered" evidence="6">
    <location>
        <begin position="1"/>
        <end position="35"/>
    </location>
</feature>
<feature type="transmembrane region" description="Helical" evidence="7">
    <location>
        <begin position="45"/>
        <end position="62"/>
    </location>
</feature>
<dbReference type="GO" id="GO:0022857">
    <property type="term" value="F:transmembrane transporter activity"/>
    <property type="evidence" value="ECO:0007669"/>
    <property type="project" value="TreeGrafter"/>
</dbReference>
<reference evidence="9 10" key="1">
    <citation type="journal article" date="2009" name="Genome Res.">
        <title>Whole genome sequence of Desulfovibrio magneticus strain RS-1 revealed common gene clusters in magnetotactic bacteria.</title>
        <authorList>
            <person name="Nakazawa H."/>
            <person name="Arakaki A."/>
            <person name="Narita-Yamada S."/>
            <person name="Yashiro I."/>
            <person name="Jinno K."/>
            <person name="Aoki N."/>
            <person name="Tsuruyama A."/>
            <person name="Okamura Y."/>
            <person name="Tanikawa S."/>
            <person name="Fujita N."/>
            <person name="Takeyama H."/>
            <person name="Matsunaga T."/>
        </authorList>
    </citation>
    <scope>NUCLEOTIDE SEQUENCE [LARGE SCALE GENOMIC DNA]</scope>
    <source>
        <strain evidence="10">ATCC 700980 / DSM 13731 / RS-1</strain>
    </source>
</reference>
<evidence type="ECO:0000256" key="6">
    <source>
        <dbReference type="SAM" id="MobiDB-lite"/>
    </source>
</evidence>
<evidence type="ECO:0000256" key="2">
    <source>
        <dbReference type="ARBA" id="ARBA00022448"/>
    </source>
</evidence>
<dbReference type="Proteomes" id="UP000009071">
    <property type="component" value="Chromosome"/>
</dbReference>
<name>C4XQ35_SOLM1</name>
<protein>
    <submittedName>
        <fullName evidence="9">Hypothetical membrane protein</fullName>
    </submittedName>
</protein>
<evidence type="ECO:0000256" key="5">
    <source>
        <dbReference type="ARBA" id="ARBA00023136"/>
    </source>
</evidence>
<feature type="transmembrane region" description="Helical" evidence="7">
    <location>
        <begin position="204"/>
        <end position="225"/>
    </location>
</feature>